<comment type="caution">
    <text evidence="1">The sequence shown here is derived from an EMBL/GenBank/DDBJ whole genome shotgun (WGS) entry which is preliminary data.</text>
</comment>
<dbReference type="AlphaFoldDB" id="A0AAV6Q2B1"/>
<sequence>MQGTFKLTTWQPRAPVTTKYTTEEELDFSRCGGNRTGCRQSCHNTDFRGNRSGLMGPRVSVGVDLTAAAERTVCGVGQQHG</sequence>
<reference evidence="1 2" key="1">
    <citation type="journal article" date="2021" name="Sci. Rep.">
        <title>Chromosome anchoring in Senegalese sole (Solea senegalensis) reveals sex-associated markers and genome rearrangements in flatfish.</title>
        <authorList>
            <person name="Guerrero-Cozar I."/>
            <person name="Gomez-Garrido J."/>
            <person name="Berbel C."/>
            <person name="Martinez-Blanch J.F."/>
            <person name="Alioto T."/>
            <person name="Claros M.G."/>
            <person name="Gagnaire P.A."/>
            <person name="Manchado M."/>
        </authorList>
    </citation>
    <scope>NUCLEOTIDE SEQUENCE [LARGE SCALE GENOMIC DNA]</scope>
    <source>
        <strain evidence="1">Sse05_10M</strain>
    </source>
</reference>
<keyword evidence="2" id="KW-1185">Reference proteome</keyword>
<dbReference type="Proteomes" id="UP000693946">
    <property type="component" value="Linkage Group LG7"/>
</dbReference>
<proteinExistence type="predicted"/>
<dbReference type="EMBL" id="JAGKHQ010000019">
    <property type="protein sequence ID" value="KAG7481850.1"/>
    <property type="molecule type" value="Genomic_DNA"/>
</dbReference>
<gene>
    <name evidence="1" type="ORF">JOB18_006538</name>
</gene>
<protein>
    <submittedName>
        <fullName evidence="1">Uncharacterized protein</fullName>
    </submittedName>
</protein>
<organism evidence="1 2">
    <name type="scientific">Solea senegalensis</name>
    <name type="common">Senegalese sole</name>
    <dbReference type="NCBI Taxonomy" id="28829"/>
    <lineage>
        <taxon>Eukaryota</taxon>
        <taxon>Metazoa</taxon>
        <taxon>Chordata</taxon>
        <taxon>Craniata</taxon>
        <taxon>Vertebrata</taxon>
        <taxon>Euteleostomi</taxon>
        <taxon>Actinopterygii</taxon>
        <taxon>Neopterygii</taxon>
        <taxon>Teleostei</taxon>
        <taxon>Neoteleostei</taxon>
        <taxon>Acanthomorphata</taxon>
        <taxon>Carangaria</taxon>
        <taxon>Pleuronectiformes</taxon>
        <taxon>Pleuronectoidei</taxon>
        <taxon>Soleidae</taxon>
        <taxon>Solea</taxon>
    </lineage>
</organism>
<evidence type="ECO:0000313" key="1">
    <source>
        <dbReference type="EMBL" id="KAG7481850.1"/>
    </source>
</evidence>
<accession>A0AAV6Q2B1</accession>
<name>A0AAV6Q2B1_SOLSE</name>
<evidence type="ECO:0000313" key="2">
    <source>
        <dbReference type="Proteomes" id="UP000693946"/>
    </source>
</evidence>